<feature type="transmembrane region" description="Helical" evidence="1">
    <location>
        <begin position="144"/>
        <end position="163"/>
    </location>
</feature>
<dbReference type="GO" id="GO:0016740">
    <property type="term" value="F:transferase activity"/>
    <property type="evidence" value="ECO:0007669"/>
    <property type="project" value="UniProtKB-KW"/>
</dbReference>
<protein>
    <submittedName>
        <fullName evidence="2">N-linked glycosylation glycosyltransferase PglG</fullName>
    </submittedName>
</protein>
<keyword evidence="1" id="KW-1133">Transmembrane helix</keyword>
<reference evidence="2" key="1">
    <citation type="submission" date="2020-01" db="EMBL/GenBank/DDBJ databases">
        <authorList>
            <person name="Meier V. D."/>
            <person name="Meier V D."/>
        </authorList>
    </citation>
    <scope>NUCLEOTIDE SEQUENCE</scope>
    <source>
        <strain evidence="2">HLG_WM_MAG_02</strain>
    </source>
</reference>
<feature type="transmembrane region" description="Helical" evidence="1">
    <location>
        <begin position="183"/>
        <end position="201"/>
    </location>
</feature>
<feature type="transmembrane region" description="Helical" evidence="1">
    <location>
        <begin position="257"/>
        <end position="276"/>
    </location>
</feature>
<name>A0A6S6UAV9_9BACT</name>
<sequence length="290" mass="33500">MKVVINTYKKHKITVDNFIITSIKNASINYIDNAESILKKNNFIQLIYSVDEAFNQVSPVICKKQKETLNIGNNKSHYFAKLHLDEDGFYISNPYIHYRTGKASVTVVRKIDDYYYVFDCNLFLLLEELKLIEYNSLYDKTTRMVYAIGATILAIVAMALIVHGGYKLFEIFLMDVHQDFFHSIFKSIIAVTLGIAIFDLAKQIMEHEVLFHNFSHEEGHQYMVLGKFLSSIVIALSIETLMVVFKITLDDYKNMLYAFYLIIGTTAMFVGLAFFFKTIQNSKQDKNNES</sequence>
<organism evidence="2">
    <name type="scientific">uncultured Sulfurovum sp</name>
    <dbReference type="NCBI Taxonomy" id="269237"/>
    <lineage>
        <taxon>Bacteria</taxon>
        <taxon>Pseudomonadati</taxon>
        <taxon>Campylobacterota</taxon>
        <taxon>Epsilonproteobacteria</taxon>
        <taxon>Campylobacterales</taxon>
        <taxon>Sulfurovaceae</taxon>
        <taxon>Sulfurovum</taxon>
        <taxon>environmental samples</taxon>
    </lineage>
</organism>
<accession>A0A6S6UAV9</accession>
<evidence type="ECO:0000313" key="2">
    <source>
        <dbReference type="EMBL" id="CAA6825228.1"/>
    </source>
</evidence>
<dbReference type="InterPro" id="IPR029151">
    <property type="entry name" value="Sensor-like_sf"/>
</dbReference>
<keyword evidence="1" id="KW-0812">Transmembrane</keyword>
<keyword evidence="2" id="KW-0808">Transferase</keyword>
<gene>
    <name evidence="2" type="ORF">HELGO_WM24536</name>
</gene>
<dbReference type="AlphaFoldDB" id="A0A6S6UAV9"/>
<dbReference type="SUPFAM" id="SSF103190">
    <property type="entry name" value="Sensory domain-like"/>
    <property type="match status" value="1"/>
</dbReference>
<dbReference type="EMBL" id="CACVAZ010000191">
    <property type="protein sequence ID" value="CAA6825228.1"/>
    <property type="molecule type" value="Genomic_DNA"/>
</dbReference>
<evidence type="ECO:0000256" key="1">
    <source>
        <dbReference type="SAM" id="Phobius"/>
    </source>
</evidence>
<keyword evidence="1" id="KW-0472">Membrane</keyword>
<feature type="transmembrane region" description="Helical" evidence="1">
    <location>
        <begin position="222"/>
        <end position="245"/>
    </location>
</feature>
<proteinExistence type="predicted"/>